<keyword evidence="3" id="KW-1185">Reference proteome</keyword>
<organism evidence="2 3">
    <name type="scientific">Effrenium voratum</name>
    <dbReference type="NCBI Taxonomy" id="2562239"/>
    <lineage>
        <taxon>Eukaryota</taxon>
        <taxon>Sar</taxon>
        <taxon>Alveolata</taxon>
        <taxon>Dinophyceae</taxon>
        <taxon>Suessiales</taxon>
        <taxon>Symbiodiniaceae</taxon>
        <taxon>Effrenium</taxon>
    </lineage>
</organism>
<sequence length="135" mass="15361">MGACGSANSVAVVKAQPAAPKPKFRGHRLQDVPLSPCASWQGPDLGARISRPDRSLHDEHVQRLEHFLECVEQQPKALDKLITRRRRAAKARVWNRVTFKEANSRRFPKNVAKGSSSRRLEHFSRCFRAQEARRP</sequence>
<dbReference type="EMBL" id="CAUJNA010003633">
    <property type="protein sequence ID" value="CAJ1406482.1"/>
    <property type="molecule type" value="Genomic_DNA"/>
</dbReference>
<evidence type="ECO:0000313" key="3">
    <source>
        <dbReference type="Proteomes" id="UP001178507"/>
    </source>
</evidence>
<feature type="region of interest" description="Disordered" evidence="1">
    <location>
        <begin position="1"/>
        <end position="29"/>
    </location>
</feature>
<reference evidence="2" key="1">
    <citation type="submission" date="2023-08" db="EMBL/GenBank/DDBJ databases">
        <authorList>
            <person name="Chen Y."/>
            <person name="Shah S."/>
            <person name="Dougan E. K."/>
            <person name="Thang M."/>
            <person name="Chan C."/>
        </authorList>
    </citation>
    <scope>NUCLEOTIDE SEQUENCE</scope>
</reference>
<dbReference type="AlphaFoldDB" id="A0AA36JJ04"/>
<accession>A0AA36JJ04</accession>
<evidence type="ECO:0000256" key="1">
    <source>
        <dbReference type="SAM" id="MobiDB-lite"/>
    </source>
</evidence>
<proteinExistence type="predicted"/>
<dbReference type="Proteomes" id="UP001178507">
    <property type="component" value="Unassembled WGS sequence"/>
</dbReference>
<comment type="caution">
    <text evidence="2">The sequence shown here is derived from an EMBL/GenBank/DDBJ whole genome shotgun (WGS) entry which is preliminary data.</text>
</comment>
<gene>
    <name evidence="2" type="ORF">EVOR1521_LOCUS28440</name>
</gene>
<evidence type="ECO:0000313" key="2">
    <source>
        <dbReference type="EMBL" id="CAJ1406482.1"/>
    </source>
</evidence>
<name>A0AA36JJ04_9DINO</name>
<protein>
    <submittedName>
        <fullName evidence="2">Uncharacterized protein</fullName>
    </submittedName>
</protein>